<feature type="region of interest" description="Disordered" evidence="5">
    <location>
        <begin position="600"/>
        <end position="644"/>
    </location>
</feature>
<evidence type="ECO:0000259" key="8">
    <source>
        <dbReference type="PROSITE" id="PS50885"/>
    </source>
</evidence>
<dbReference type="InterPro" id="IPR004089">
    <property type="entry name" value="MCPsignal_dom"/>
</dbReference>
<organism evidence="9 10">
    <name type="scientific">Aeromonas jandaei</name>
    <dbReference type="NCBI Taxonomy" id="650"/>
    <lineage>
        <taxon>Bacteria</taxon>
        <taxon>Pseudomonadati</taxon>
        <taxon>Pseudomonadota</taxon>
        <taxon>Gammaproteobacteria</taxon>
        <taxon>Aeromonadales</taxon>
        <taxon>Aeromonadaceae</taxon>
        <taxon>Aeromonas</taxon>
    </lineage>
</organism>
<dbReference type="InterPro" id="IPR024478">
    <property type="entry name" value="HlyB_4HB_MCP"/>
</dbReference>
<reference evidence="9 10" key="1">
    <citation type="submission" date="2020-12" db="EMBL/GenBank/DDBJ databases">
        <title>FDA dAtabase for Regulatory Grade micrObial Sequences (FDA-ARGOS): Supporting development and validation of Infectious Disease Dx tests.</title>
        <authorList>
            <person name="Sproer C."/>
            <person name="Gronow S."/>
            <person name="Severitt S."/>
            <person name="Schroder I."/>
            <person name="Tallon L."/>
            <person name="Sadzewicz L."/>
            <person name="Zhao X."/>
            <person name="Boylan J."/>
            <person name="Ott S."/>
            <person name="Bowen H."/>
            <person name="Vavikolanu K."/>
            <person name="Mehta A."/>
            <person name="Aluvathingal J."/>
            <person name="Nadendla S."/>
            <person name="Lowell S."/>
            <person name="Myers T."/>
            <person name="Yan Y."/>
            <person name="Sichtig H."/>
        </authorList>
    </citation>
    <scope>NUCLEOTIDE SEQUENCE [LARGE SCALE GENOMIC DNA]</scope>
    <source>
        <strain evidence="9 10">FDAARGOS_986</strain>
    </source>
</reference>
<feature type="region of interest" description="Disordered" evidence="5">
    <location>
        <begin position="376"/>
        <end position="396"/>
    </location>
</feature>
<dbReference type="SUPFAM" id="SSF58104">
    <property type="entry name" value="Methyl-accepting chemotaxis protein (MCP) signaling domain"/>
    <property type="match status" value="1"/>
</dbReference>
<evidence type="ECO:0000256" key="6">
    <source>
        <dbReference type="SAM" id="Phobius"/>
    </source>
</evidence>
<dbReference type="CDD" id="cd06225">
    <property type="entry name" value="HAMP"/>
    <property type="match status" value="1"/>
</dbReference>
<dbReference type="GeneID" id="69550777"/>
<dbReference type="RefSeq" id="WP_042032152.1">
    <property type="nucleotide sequence ID" value="NZ_CAWMFX010000040.1"/>
</dbReference>
<dbReference type="SMART" id="SM00283">
    <property type="entry name" value="MA"/>
    <property type="match status" value="1"/>
</dbReference>
<evidence type="ECO:0000313" key="10">
    <source>
        <dbReference type="Proteomes" id="UP000595481"/>
    </source>
</evidence>
<dbReference type="Proteomes" id="UP000595481">
    <property type="component" value="Chromosome"/>
</dbReference>
<dbReference type="Pfam" id="PF00015">
    <property type="entry name" value="MCPsignal"/>
    <property type="match status" value="1"/>
</dbReference>
<keyword evidence="6" id="KW-0472">Membrane</keyword>
<feature type="transmembrane region" description="Helical" evidence="6">
    <location>
        <begin position="184"/>
        <end position="206"/>
    </location>
</feature>
<feature type="domain" description="Methyl-accepting transducer" evidence="7">
    <location>
        <begin position="361"/>
        <end position="576"/>
    </location>
</feature>
<evidence type="ECO:0000256" key="2">
    <source>
        <dbReference type="ARBA" id="ARBA00029447"/>
    </source>
</evidence>
<feature type="domain" description="HAMP" evidence="8">
    <location>
        <begin position="304"/>
        <end position="356"/>
    </location>
</feature>
<dbReference type="PANTHER" id="PTHR43531">
    <property type="entry name" value="PROTEIN ICFG"/>
    <property type="match status" value="1"/>
</dbReference>
<comment type="similarity">
    <text evidence="2">Belongs to the methyl-accepting chemotaxis (MCP) protein family.</text>
</comment>
<dbReference type="EMBL" id="CP066092">
    <property type="protein sequence ID" value="QQB21047.1"/>
    <property type="molecule type" value="Genomic_DNA"/>
</dbReference>
<dbReference type="Gene3D" id="1.10.287.950">
    <property type="entry name" value="Methyl-accepting chemotaxis protein"/>
    <property type="match status" value="1"/>
</dbReference>
<dbReference type="PROSITE" id="PS50885">
    <property type="entry name" value="HAMP"/>
    <property type="match status" value="2"/>
</dbReference>
<keyword evidence="1" id="KW-0145">Chemotaxis</keyword>
<evidence type="ECO:0000256" key="5">
    <source>
        <dbReference type="SAM" id="MobiDB-lite"/>
    </source>
</evidence>
<feature type="coiled-coil region" evidence="4">
    <location>
        <begin position="554"/>
        <end position="585"/>
    </location>
</feature>
<dbReference type="InterPro" id="IPR003660">
    <property type="entry name" value="HAMP_dom"/>
</dbReference>
<dbReference type="InterPro" id="IPR051310">
    <property type="entry name" value="MCP_chemotaxis"/>
</dbReference>
<keyword evidence="6" id="KW-1133">Transmembrane helix</keyword>
<feature type="domain" description="HAMP" evidence="8">
    <location>
        <begin position="212"/>
        <end position="264"/>
    </location>
</feature>
<sequence>MFKNSTIKLRLIVLLCLLCTLLLGVGSLGLYNMQSSNTGLQRVYNDRVVPLKQLKTISDRYAVSIIDNVNKANAGLIPAEEALTQIQQAQKEIKDVWQQYQSTTLTREEQRLSAEVTSLFNAANQDIGKLEKYLATQHGTISGMLSNFDGALYNSIDPIGNKITELVTLQLDVAKAEYTAAQSWYHIMLITMASVVAAGMLLAAWFGAMLIKSIIAPIEQALHVANSLAAGNLDVSINVESNDEAGQLLLAMDNMVKTLGALITDIETLVTAAVEQGDFSHKISLEDRQGYIKRVSELLNRLSHVTDTSLEDVMRIATSLSKGDLTQRIDEPYPGIFGQTKDGLNQTIVALTHIIEEVRNAADNLTNASNQVSNTAQALSQATSEQAASVEETSASIEQMSASINQNTENAKITDSMASNSVKEATEGGRSVQQTVAAMQQIAKKVSIIDDIAYQTNLLALNAAIEAARAGEHGKGFAVVAAEVRKLAERSQVAAQEIGELSSDSVSKAECAGSLLEKIVPSIRKTSDLVQEINAASSEQASAANQISLAMSQLNQVTQQNAASSEELAATAEEMSSQASELQQTMSFFSLEKNAQTNISQYEQSHKSHKASPPRGSFIAPPQRAIPPHQPPSSSVNEADFIHF</sequence>
<evidence type="ECO:0000256" key="3">
    <source>
        <dbReference type="PROSITE-ProRule" id="PRU00284"/>
    </source>
</evidence>
<dbReference type="PANTHER" id="PTHR43531:SF11">
    <property type="entry name" value="METHYL-ACCEPTING CHEMOTAXIS PROTEIN 3"/>
    <property type="match status" value="1"/>
</dbReference>
<keyword evidence="3" id="KW-0807">Transducer</keyword>
<dbReference type="SUPFAM" id="SSF158472">
    <property type="entry name" value="HAMP domain-like"/>
    <property type="match status" value="1"/>
</dbReference>
<proteinExistence type="inferred from homology"/>
<evidence type="ECO:0000313" key="9">
    <source>
        <dbReference type="EMBL" id="QQB21047.1"/>
    </source>
</evidence>
<evidence type="ECO:0000259" key="7">
    <source>
        <dbReference type="PROSITE" id="PS50111"/>
    </source>
</evidence>
<dbReference type="Pfam" id="PF00672">
    <property type="entry name" value="HAMP"/>
    <property type="match status" value="1"/>
</dbReference>
<dbReference type="Gene3D" id="6.10.340.10">
    <property type="match status" value="1"/>
</dbReference>
<evidence type="ECO:0000256" key="1">
    <source>
        <dbReference type="ARBA" id="ARBA00022500"/>
    </source>
</evidence>
<dbReference type="PROSITE" id="PS50111">
    <property type="entry name" value="CHEMOTAXIS_TRANSDUC_2"/>
    <property type="match status" value="1"/>
</dbReference>
<evidence type="ECO:0000256" key="4">
    <source>
        <dbReference type="SAM" id="Coils"/>
    </source>
</evidence>
<dbReference type="SMART" id="SM00304">
    <property type="entry name" value="HAMP"/>
    <property type="match status" value="2"/>
</dbReference>
<accession>A0A7T4ABZ1</accession>
<name>A0A7T4ABZ1_AERJA</name>
<keyword evidence="6" id="KW-0812">Transmembrane</keyword>
<keyword evidence="10" id="KW-1185">Reference proteome</keyword>
<dbReference type="Pfam" id="PF12729">
    <property type="entry name" value="4HB_MCP_1"/>
    <property type="match status" value="1"/>
</dbReference>
<keyword evidence="4" id="KW-0175">Coiled coil</keyword>
<protein>
    <submittedName>
        <fullName evidence="9">MCP four helix bundle domain-containing protein</fullName>
    </submittedName>
</protein>
<gene>
    <name evidence="9" type="ORF">I6H43_05810</name>
</gene>